<protein>
    <submittedName>
        <fullName evidence="1">Uncharacterized protein</fullName>
    </submittedName>
</protein>
<sequence length="59" mass="6642">MAAVGRWGCGAVRRGDIVWDCYQVGGVWLGVRRGEEGGEWEAERRPVCDFGRWGGREML</sequence>
<organism evidence="1 2">
    <name type="scientific">Portunus trituberculatus</name>
    <name type="common">Swimming crab</name>
    <name type="synonym">Neptunus trituberculatus</name>
    <dbReference type="NCBI Taxonomy" id="210409"/>
    <lineage>
        <taxon>Eukaryota</taxon>
        <taxon>Metazoa</taxon>
        <taxon>Ecdysozoa</taxon>
        <taxon>Arthropoda</taxon>
        <taxon>Crustacea</taxon>
        <taxon>Multicrustacea</taxon>
        <taxon>Malacostraca</taxon>
        <taxon>Eumalacostraca</taxon>
        <taxon>Eucarida</taxon>
        <taxon>Decapoda</taxon>
        <taxon>Pleocyemata</taxon>
        <taxon>Brachyura</taxon>
        <taxon>Eubrachyura</taxon>
        <taxon>Portunoidea</taxon>
        <taxon>Portunidae</taxon>
        <taxon>Portuninae</taxon>
        <taxon>Portunus</taxon>
    </lineage>
</organism>
<evidence type="ECO:0000313" key="2">
    <source>
        <dbReference type="Proteomes" id="UP000324222"/>
    </source>
</evidence>
<proteinExistence type="predicted"/>
<reference evidence="1 2" key="1">
    <citation type="submission" date="2019-05" db="EMBL/GenBank/DDBJ databases">
        <title>Another draft genome of Portunus trituberculatus and its Hox gene families provides insights of decapod evolution.</title>
        <authorList>
            <person name="Jeong J.-H."/>
            <person name="Song I."/>
            <person name="Kim S."/>
            <person name="Choi T."/>
            <person name="Kim D."/>
            <person name="Ryu S."/>
            <person name="Kim W."/>
        </authorList>
    </citation>
    <scope>NUCLEOTIDE SEQUENCE [LARGE SCALE GENOMIC DNA]</scope>
    <source>
        <tissue evidence="1">Muscle</tissue>
    </source>
</reference>
<keyword evidence="2" id="KW-1185">Reference proteome</keyword>
<comment type="caution">
    <text evidence="1">The sequence shown here is derived from an EMBL/GenBank/DDBJ whole genome shotgun (WGS) entry which is preliminary data.</text>
</comment>
<gene>
    <name evidence="1" type="ORF">E2C01_086767</name>
</gene>
<dbReference type="Proteomes" id="UP000324222">
    <property type="component" value="Unassembled WGS sequence"/>
</dbReference>
<dbReference type="EMBL" id="VSRR010088727">
    <property type="protein sequence ID" value="MPC91711.1"/>
    <property type="molecule type" value="Genomic_DNA"/>
</dbReference>
<name>A0A5B7J1Q3_PORTR</name>
<dbReference type="AlphaFoldDB" id="A0A5B7J1Q3"/>
<evidence type="ECO:0000313" key="1">
    <source>
        <dbReference type="EMBL" id="MPC91711.1"/>
    </source>
</evidence>
<accession>A0A5B7J1Q3</accession>